<sequence length="89" mass="10472">MAEEPKFNGNFLTKQIRELWQVCSITFQNNHPQLDQALRWEVCDCYTDLIRRTLTPDKLGKLDYKQAKELSSKLINECNVKLNKQPVMT</sequence>
<gene>
    <name evidence="1" type="ORF">METZ01_LOCUS357769</name>
</gene>
<proteinExistence type="predicted"/>
<organism evidence="1">
    <name type="scientific">marine metagenome</name>
    <dbReference type="NCBI Taxonomy" id="408172"/>
    <lineage>
        <taxon>unclassified sequences</taxon>
        <taxon>metagenomes</taxon>
        <taxon>ecological metagenomes</taxon>
    </lineage>
</organism>
<dbReference type="EMBL" id="UINC01126433">
    <property type="protein sequence ID" value="SVD04915.1"/>
    <property type="molecule type" value="Genomic_DNA"/>
</dbReference>
<name>A0A382S630_9ZZZZ</name>
<evidence type="ECO:0000313" key="1">
    <source>
        <dbReference type="EMBL" id="SVD04915.1"/>
    </source>
</evidence>
<accession>A0A382S630</accession>
<dbReference type="AlphaFoldDB" id="A0A382S630"/>
<reference evidence="1" key="1">
    <citation type="submission" date="2018-05" db="EMBL/GenBank/DDBJ databases">
        <authorList>
            <person name="Lanie J.A."/>
            <person name="Ng W.-L."/>
            <person name="Kazmierczak K.M."/>
            <person name="Andrzejewski T.M."/>
            <person name="Davidsen T.M."/>
            <person name="Wayne K.J."/>
            <person name="Tettelin H."/>
            <person name="Glass J.I."/>
            <person name="Rusch D."/>
            <person name="Podicherti R."/>
            <person name="Tsui H.-C.T."/>
            <person name="Winkler M.E."/>
        </authorList>
    </citation>
    <scope>NUCLEOTIDE SEQUENCE</scope>
</reference>
<protein>
    <submittedName>
        <fullName evidence="1">Uncharacterized protein</fullName>
    </submittedName>
</protein>